<keyword evidence="1" id="KW-0862">Zinc</keyword>
<name>A0A3D8GU15_9BACI</name>
<accession>A0A3D8GU15</accession>
<proteinExistence type="predicted"/>
<dbReference type="PROSITE" id="PS50966">
    <property type="entry name" value="ZF_SWIM"/>
    <property type="match status" value="1"/>
</dbReference>
<sequence>MRNEQLAVLSERLRDMLSPHSEEDARLIQKGMLLYRQGLVSQLRMDEETVTAVVQDVMPVRVRLELQFFDMSECSCPARGICRHQIAVFFAAYGREGSVAEWIEDWRYPVKEKKEAASWGMQRARDLMKSAGAAEPDYQVWLHSFSESFDTIMRSKNHLNPYVVGELFGIHWRRVRAGAPRGEVWALLYELAGIVHSFRELDRLSTELRHHAETAERYYGHIFDELQRAAERIAKRLAGLPLPLSFDPFLESLKEDVRGLLAGLRLVPYERAFLYMGVWSALFKKKKANLEDETRLLEETASHLEDEENSHPLQIAMAHIHFLRKEDMLALESLDGLDGQETAPFLLNWTEELSTQKEWGRTAPYIDVLSHNLRGTLALIGGYQARTQYARAVLDAAIPYVEGTGRGDVLERLLQQALPYSYYEYGSLLFERGDYAKWADLQAFMGYQYTDLPTARMKVLEKEKPEAVISMLHQAAAKQIAAKNRSGYKSAVRMLKKLRTLYKKQKRQAEWNAFFEELLERTKRLRAFHEECQRSKLIDV</sequence>
<dbReference type="OrthoDB" id="7593573at2"/>
<gene>
    <name evidence="3" type="ORF">DRW41_06755</name>
</gene>
<keyword evidence="1" id="KW-0479">Metal-binding</keyword>
<keyword evidence="4" id="KW-1185">Reference proteome</keyword>
<organism evidence="3 4">
    <name type="scientific">Neobacillus piezotolerans</name>
    <dbReference type="NCBI Taxonomy" id="2259171"/>
    <lineage>
        <taxon>Bacteria</taxon>
        <taxon>Bacillati</taxon>
        <taxon>Bacillota</taxon>
        <taxon>Bacilli</taxon>
        <taxon>Bacillales</taxon>
        <taxon>Bacillaceae</taxon>
        <taxon>Neobacillus</taxon>
    </lineage>
</organism>
<protein>
    <submittedName>
        <fullName evidence="3">SWIM zinc finger family protein</fullName>
    </submittedName>
</protein>
<dbReference type="RefSeq" id="WP_115451208.1">
    <property type="nucleotide sequence ID" value="NZ_QNQT01000002.1"/>
</dbReference>
<dbReference type="InterPro" id="IPR007527">
    <property type="entry name" value="Znf_SWIM"/>
</dbReference>
<feature type="domain" description="SWIM-type" evidence="2">
    <location>
        <begin position="60"/>
        <end position="93"/>
    </location>
</feature>
<dbReference type="Proteomes" id="UP000257144">
    <property type="component" value="Unassembled WGS sequence"/>
</dbReference>
<dbReference type="AlphaFoldDB" id="A0A3D8GU15"/>
<dbReference type="Pfam" id="PF04434">
    <property type="entry name" value="SWIM"/>
    <property type="match status" value="1"/>
</dbReference>
<comment type="caution">
    <text evidence="3">The sequence shown here is derived from an EMBL/GenBank/DDBJ whole genome shotgun (WGS) entry which is preliminary data.</text>
</comment>
<dbReference type="GO" id="GO:0008270">
    <property type="term" value="F:zinc ion binding"/>
    <property type="evidence" value="ECO:0007669"/>
    <property type="project" value="UniProtKB-KW"/>
</dbReference>
<evidence type="ECO:0000313" key="3">
    <source>
        <dbReference type="EMBL" id="RDU37536.1"/>
    </source>
</evidence>
<reference evidence="3 4" key="1">
    <citation type="submission" date="2018-07" db="EMBL/GenBank/DDBJ databases">
        <title>Bacillus sp. YLB-04 draft genome sequence.</title>
        <authorList>
            <person name="Yu L."/>
            <person name="Tang X."/>
        </authorList>
    </citation>
    <scope>NUCLEOTIDE SEQUENCE [LARGE SCALE GENOMIC DNA]</scope>
    <source>
        <strain evidence="3 4">YLB-04</strain>
    </source>
</reference>
<evidence type="ECO:0000256" key="1">
    <source>
        <dbReference type="PROSITE-ProRule" id="PRU00325"/>
    </source>
</evidence>
<evidence type="ECO:0000259" key="2">
    <source>
        <dbReference type="PROSITE" id="PS50966"/>
    </source>
</evidence>
<dbReference type="EMBL" id="QNQT01000002">
    <property type="protein sequence ID" value="RDU37536.1"/>
    <property type="molecule type" value="Genomic_DNA"/>
</dbReference>
<evidence type="ECO:0000313" key="4">
    <source>
        <dbReference type="Proteomes" id="UP000257144"/>
    </source>
</evidence>
<keyword evidence="1" id="KW-0863">Zinc-finger</keyword>